<protein>
    <recommendedName>
        <fullName evidence="4">LapA family protein</fullName>
    </recommendedName>
</protein>
<evidence type="ECO:0008006" key="4">
    <source>
        <dbReference type="Google" id="ProtNLM"/>
    </source>
</evidence>
<evidence type="ECO:0000256" key="1">
    <source>
        <dbReference type="SAM" id="Phobius"/>
    </source>
</evidence>
<dbReference type="Proteomes" id="UP001468345">
    <property type="component" value="Chromosome"/>
</dbReference>
<evidence type="ECO:0000313" key="3">
    <source>
        <dbReference type="Proteomes" id="UP001468345"/>
    </source>
</evidence>
<keyword evidence="3" id="KW-1185">Reference proteome</keyword>
<reference evidence="2 3" key="1">
    <citation type="journal article" date="2024" name="ISME J.">
        <title>Staphylococcus epidermidis bacteriocin A37 kills natural competitors with a unique mechanism of action.</title>
        <authorList>
            <person name="Puls J.S."/>
            <person name="Winnerling B."/>
            <person name="Power J.J."/>
            <person name="Kruger A.M."/>
            <person name="Brajtenbach D."/>
            <person name="Johnson M."/>
            <person name="Bilici K."/>
            <person name="Camus L."/>
            <person name="Fliesswasser T."/>
            <person name="Schneider T."/>
            <person name="Sahl H.G."/>
            <person name="Ghosal D."/>
            <person name="Kubitscheck U."/>
            <person name="Heilbronner S."/>
            <person name="Grein F."/>
        </authorList>
    </citation>
    <scope>NUCLEOTIDE SEQUENCE [LARGE SCALE GENOMIC DNA]</scope>
    <source>
        <strain evidence="2 3">SCK7</strain>
    </source>
</reference>
<dbReference type="EMBL" id="CP133006">
    <property type="protein sequence ID" value="WZG09527.1"/>
    <property type="molecule type" value="Genomic_DNA"/>
</dbReference>
<sequence length="59" mass="6359">MSILNAIKLGIIVVLVFCTANYLLPNPDGVLMQTIYGALVGCVAIILAFFILGKESFKK</sequence>
<dbReference type="RefSeq" id="WP_341636352.1">
    <property type="nucleotide sequence ID" value="NZ_CP133006.1"/>
</dbReference>
<proteinExistence type="predicted"/>
<keyword evidence="1" id="KW-0812">Transmembrane</keyword>
<accession>A0ABZ2WBR5</accession>
<feature type="transmembrane region" description="Helical" evidence="1">
    <location>
        <begin position="7"/>
        <end position="24"/>
    </location>
</feature>
<organism evidence="2 3">
    <name type="scientific">Staphylococcus casei</name>
    <dbReference type="NCBI Taxonomy" id="201828"/>
    <lineage>
        <taxon>Bacteria</taxon>
        <taxon>Bacillati</taxon>
        <taxon>Bacillota</taxon>
        <taxon>Bacilli</taxon>
        <taxon>Bacillales</taxon>
        <taxon>Staphylococcaceae</taxon>
        <taxon>Staphylococcus</taxon>
    </lineage>
</organism>
<keyword evidence="1" id="KW-0472">Membrane</keyword>
<evidence type="ECO:0000313" key="2">
    <source>
        <dbReference type="EMBL" id="WZG09527.1"/>
    </source>
</evidence>
<gene>
    <name evidence="2" type="ORF">SHJJP9002_001487</name>
</gene>
<keyword evidence="1" id="KW-1133">Transmembrane helix</keyword>
<feature type="transmembrane region" description="Helical" evidence="1">
    <location>
        <begin position="30"/>
        <end position="52"/>
    </location>
</feature>
<name>A0ABZ2WBR5_9STAP</name>